<feature type="domain" description="Solute-binding protein family 3/N-terminal" evidence="2">
    <location>
        <begin position="32"/>
        <end position="248"/>
    </location>
</feature>
<comment type="caution">
    <text evidence="3">The sequence shown here is derived from an EMBL/GenBank/DDBJ whole genome shotgun (WGS) entry which is preliminary data.</text>
</comment>
<evidence type="ECO:0000259" key="2">
    <source>
        <dbReference type="Pfam" id="PF00497"/>
    </source>
</evidence>
<organism evidence="3 4">
    <name type="scientific">Roseateles agri</name>
    <dbReference type="NCBI Taxonomy" id="3098619"/>
    <lineage>
        <taxon>Bacteria</taxon>
        <taxon>Pseudomonadati</taxon>
        <taxon>Pseudomonadota</taxon>
        <taxon>Betaproteobacteria</taxon>
        <taxon>Burkholderiales</taxon>
        <taxon>Sphaerotilaceae</taxon>
        <taxon>Roseateles</taxon>
    </lineage>
</organism>
<protein>
    <submittedName>
        <fullName evidence="3">Transporter substrate-binding domain-containing protein</fullName>
    </submittedName>
</protein>
<dbReference type="Proteomes" id="UP001285263">
    <property type="component" value="Unassembled WGS sequence"/>
</dbReference>
<accession>A0ABU5DKL1</accession>
<proteinExistence type="predicted"/>
<dbReference type="RefSeq" id="WP_320424780.1">
    <property type="nucleotide sequence ID" value="NZ_JAXCLA010000006.1"/>
</dbReference>
<reference evidence="3 4" key="1">
    <citation type="submission" date="2023-11" db="EMBL/GenBank/DDBJ databases">
        <title>Paucibacter sp. nov., isolated from fresh soil in Korea.</title>
        <authorList>
            <person name="Le N.T.T."/>
        </authorList>
    </citation>
    <scope>NUCLEOTIDE SEQUENCE [LARGE SCALE GENOMIC DNA]</scope>
    <source>
        <strain evidence="3 4">R3-3</strain>
    </source>
</reference>
<evidence type="ECO:0000313" key="3">
    <source>
        <dbReference type="EMBL" id="MDY0746822.1"/>
    </source>
</evidence>
<feature type="signal peptide" evidence="1">
    <location>
        <begin position="1"/>
        <end position="22"/>
    </location>
</feature>
<dbReference type="PANTHER" id="PTHR38834">
    <property type="entry name" value="PERIPLASMIC SUBSTRATE BINDING PROTEIN FAMILY 3"/>
    <property type="match status" value="1"/>
</dbReference>
<gene>
    <name evidence="3" type="ORF">SNE35_20085</name>
</gene>
<name>A0ABU5DKL1_9BURK</name>
<dbReference type="SUPFAM" id="SSF53850">
    <property type="entry name" value="Periplasmic binding protein-like II"/>
    <property type="match status" value="1"/>
</dbReference>
<feature type="chain" id="PRO_5046158469" evidence="1">
    <location>
        <begin position="23"/>
        <end position="272"/>
    </location>
</feature>
<evidence type="ECO:0000256" key="1">
    <source>
        <dbReference type="SAM" id="SignalP"/>
    </source>
</evidence>
<evidence type="ECO:0000313" key="4">
    <source>
        <dbReference type="Proteomes" id="UP001285263"/>
    </source>
</evidence>
<dbReference type="InterPro" id="IPR001638">
    <property type="entry name" value="Solute-binding_3/MltF_N"/>
</dbReference>
<dbReference type="PANTHER" id="PTHR38834:SF3">
    <property type="entry name" value="SOLUTE-BINDING PROTEIN FAMILY 3_N-TERMINAL DOMAIN-CONTAINING PROTEIN"/>
    <property type="match status" value="1"/>
</dbReference>
<keyword evidence="1" id="KW-0732">Signal</keyword>
<dbReference type="Pfam" id="PF00497">
    <property type="entry name" value="SBP_bac_3"/>
    <property type="match status" value="1"/>
</dbReference>
<dbReference type="Gene3D" id="3.40.190.10">
    <property type="entry name" value="Periplasmic binding protein-like II"/>
    <property type="match status" value="2"/>
</dbReference>
<keyword evidence="4" id="KW-1185">Reference proteome</keyword>
<dbReference type="EMBL" id="JAXCLA010000006">
    <property type="protein sequence ID" value="MDY0746822.1"/>
    <property type="molecule type" value="Genomic_DNA"/>
</dbReference>
<sequence>MLALLLRLLAALPIALCLTAEAAPPRPLRLVTRQFPPYSFASADGQPAGPMVELLLTACAEAGQDCQVSLMPWRRAVGAAEAGEVDGIFPVADSLERRAGFELSPDVVRGRYVLFARAGQNPCPGRDVAGRTIATFGPSQASRTLREVAAAMPSARIEIEPDQHVVVRKLLAGRYGPHGLALLNDVAARHQLPEANRKDLQAVELIKEFDYVYGFVPGRIPPGFSARFAAAINEMCRSGRTAATFKPYGLTVSDCEPASIPRLPSHRQEASR</sequence>